<gene>
    <name evidence="8" type="ORF">JKP88DRAFT_261309</name>
</gene>
<evidence type="ECO:0000256" key="1">
    <source>
        <dbReference type="ARBA" id="ARBA00004604"/>
    </source>
</evidence>
<dbReference type="GO" id="GO:0005730">
    <property type="term" value="C:nucleolus"/>
    <property type="evidence" value="ECO:0007669"/>
    <property type="project" value="UniProtKB-SubCell"/>
</dbReference>
<evidence type="ECO:0000313" key="9">
    <source>
        <dbReference type="Proteomes" id="UP000664859"/>
    </source>
</evidence>
<reference evidence="8" key="1">
    <citation type="submission" date="2021-02" db="EMBL/GenBank/DDBJ databases">
        <title>First Annotated Genome of the Yellow-green Alga Tribonema minus.</title>
        <authorList>
            <person name="Mahan K.M."/>
        </authorList>
    </citation>
    <scope>NUCLEOTIDE SEQUENCE</scope>
    <source>
        <strain evidence="8">UTEX B ZZ1240</strain>
    </source>
</reference>
<dbReference type="Gene3D" id="3.30.70.330">
    <property type="match status" value="2"/>
</dbReference>
<feature type="region of interest" description="Disordered" evidence="6">
    <location>
        <begin position="59"/>
        <end position="176"/>
    </location>
</feature>
<dbReference type="SMART" id="SM00360">
    <property type="entry name" value="RRM"/>
    <property type="match status" value="2"/>
</dbReference>
<dbReference type="GO" id="GO:0003723">
    <property type="term" value="F:RNA binding"/>
    <property type="evidence" value="ECO:0007669"/>
    <property type="project" value="UniProtKB-UniRule"/>
</dbReference>
<feature type="compositionally biased region" description="Low complexity" evidence="6">
    <location>
        <begin position="123"/>
        <end position="137"/>
    </location>
</feature>
<feature type="compositionally biased region" description="Low complexity" evidence="6">
    <location>
        <begin position="97"/>
        <end position="114"/>
    </location>
</feature>
<comment type="similarity">
    <text evidence="2">Belongs to the RRM RBM34 family.</text>
</comment>
<dbReference type="PROSITE" id="PS50102">
    <property type="entry name" value="RRM"/>
    <property type="match status" value="2"/>
</dbReference>
<dbReference type="SUPFAM" id="SSF54928">
    <property type="entry name" value="RNA-binding domain, RBD"/>
    <property type="match status" value="2"/>
</dbReference>
<keyword evidence="3 5" id="KW-0694">RNA-binding</keyword>
<dbReference type="InterPro" id="IPR035979">
    <property type="entry name" value="RBD_domain_sf"/>
</dbReference>
<evidence type="ECO:0000256" key="3">
    <source>
        <dbReference type="ARBA" id="ARBA00022884"/>
    </source>
</evidence>
<dbReference type="Pfam" id="PF00076">
    <property type="entry name" value="RRM_1"/>
    <property type="match status" value="1"/>
</dbReference>
<dbReference type="InterPro" id="IPR034221">
    <property type="entry name" value="RBM34_RRM2"/>
</dbReference>
<dbReference type="CDD" id="cd12395">
    <property type="entry name" value="RRM2_RBM34"/>
    <property type="match status" value="1"/>
</dbReference>
<dbReference type="EMBL" id="JAFCMP010000514">
    <property type="protein sequence ID" value="KAG5178517.1"/>
    <property type="molecule type" value="Genomic_DNA"/>
</dbReference>
<feature type="compositionally biased region" description="Gly residues" evidence="6">
    <location>
        <begin position="381"/>
        <end position="395"/>
    </location>
</feature>
<dbReference type="PANTHER" id="PTHR23236">
    <property type="entry name" value="EUKARYOTIC TRANSLATION INITIATION FACTOR 4B/4H"/>
    <property type="match status" value="1"/>
</dbReference>
<evidence type="ECO:0000256" key="2">
    <source>
        <dbReference type="ARBA" id="ARBA00007077"/>
    </source>
</evidence>
<dbReference type="InterPro" id="IPR012677">
    <property type="entry name" value="Nucleotide-bd_a/b_plait_sf"/>
</dbReference>
<evidence type="ECO:0000313" key="8">
    <source>
        <dbReference type="EMBL" id="KAG5178517.1"/>
    </source>
</evidence>
<protein>
    <recommendedName>
        <fullName evidence="7">RRM domain-containing protein</fullName>
    </recommendedName>
</protein>
<organism evidence="8 9">
    <name type="scientific">Tribonema minus</name>
    <dbReference type="NCBI Taxonomy" id="303371"/>
    <lineage>
        <taxon>Eukaryota</taxon>
        <taxon>Sar</taxon>
        <taxon>Stramenopiles</taxon>
        <taxon>Ochrophyta</taxon>
        <taxon>PX clade</taxon>
        <taxon>Xanthophyceae</taxon>
        <taxon>Tribonematales</taxon>
        <taxon>Tribonemataceae</taxon>
        <taxon>Tribonema</taxon>
    </lineage>
</organism>
<dbReference type="InterPro" id="IPR000504">
    <property type="entry name" value="RRM_dom"/>
</dbReference>
<evidence type="ECO:0000256" key="6">
    <source>
        <dbReference type="SAM" id="MobiDB-lite"/>
    </source>
</evidence>
<proteinExistence type="inferred from homology"/>
<dbReference type="Proteomes" id="UP000664859">
    <property type="component" value="Unassembled WGS sequence"/>
</dbReference>
<sequence>MDEEYKPGQLGQLFAGVAPDPNVATLFSDTKKQSAAFKRVDNAPRITPEEAAEVARVLKEAEKRHAKREKEADPDARNKEKKEKRVRLTKEQREAAEAAAAASAAADTTKAGGKAAKKRKLAELQAEAAAADAAGSDADSDLHRNSDDGPDSDRERGAESEDEGGGGDVPQPGTVAQEAPLVGDKTEAADLEARTVFVGNVPVKLKRDKIASFFKEYGKVETVLEAGNQALMRKACIATGKINEKVKDSVNAYIVFQDAESARAALAANGRELNGHHLRVDSAARPTVDPARSVFLGNLPFDVREEEVRAHFSEISEDGTAAIEGVRLIRDPDTQLGKGFGYVLFRDAATVGAALRLDGSALRKRELRVHVCGRRTKGGRGGRGVAGGAAVGGGAAPPKKVSDDGLRTAFITSQPHMYS</sequence>
<comment type="subcellular location">
    <subcellularLocation>
        <location evidence="1">Nucleus</location>
        <location evidence="1">Nucleolus</location>
    </subcellularLocation>
</comment>
<dbReference type="OrthoDB" id="442677at2759"/>
<feature type="domain" description="RRM" evidence="7">
    <location>
        <begin position="292"/>
        <end position="374"/>
    </location>
</feature>
<dbReference type="PANTHER" id="PTHR23236:SF25">
    <property type="entry name" value="RNA-BINDING PROTEIN 34"/>
    <property type="match status" value="1"/>
</dbReference>
<keyword evidence="9" id="KW-1185">Reference proteome</keyword>
<accession>A0A835YND0</accession>
<name>A0A835YND0_9STRA</name>
<evidence type="ECO:0000256" key="4">
    <source>
        <dbReference type="ARBA" id="ARBA00023242"/>
    </source>
</evidence>
<keyword evidence="4" id="KW-0539">Nucleus</keyword>
<evidence type="ECO:0000259" key="7">
    <source>
        <dbReference type="PROSITE" id="PS50102"/>
    </source>
</evidence>
<feature type="compositionally biased region" description="Basic and acidic residues" evidence="6">
    <location>
        <begin position="59"/>
        <end position="96"/>
    </location>
</feature>
<feature type="domain" description="RRM" evidence="7">
    <location>
        <begin position="194"/>
        <end position="285"/>
    </location>
</feature>
<comment type="caution">
    <text evidence="8">The sequence shown here is derived from an EMBL/GenBank/DDBJ whole genome shotgun (WGS) entry which is preliminary data.</text>
</comment>
<dbReference type="AlphaFoldDB" id="A0A835YND0"/>
<evidence type="ECO:0000256" key="5">
    <source>
        <dbReference type="PROSITE-ProRule" id="PRU00176"/>
    </source>
</evidence>
<feature type="compositionally biased region" description="Basic and acidic residues" evidence="6">
    <location>
        <begin position="140"/>
        <end position="159"/>
    </location>
</feature>
<feature type="region of interest" description="Disordered" evidence="6">
    <location>
        <begin position="374"/>
        <end position="405"/>
    </location>
</feature>